<dbReference type="InterPro" id="IPR037401">
    <property type="entry name" value="SnoaL-like"/>
</dbReference>
<evidence type="ECO:0000259" key="1">
    <source>
        <dbReference type="Pfam" id="PF12680"/>
    </source>
</evidence>
<protein>
    <recommendedName>
        <fullName evidence="1">SnoaL-like domain-containing protein</fullName>
    </recommendedName>
</protein>
<name>A0ABQ1BXM4_9MYCO</name>
<accession>A0ABQ1BXM4</accession>
<dbReference type="Proteomes" id="UP000465240">
    <property type="component" value="Unassembled WGS sequence"/>
</dbReference>
<dbReference type="InterPro" id="IPR032710">
    <property type="entry name" value="NTF2-like_dom_sf"/>
</dbReference>
<reference evidence="2 3" key="1">
    <citation type="journal article" date="2019" name="Emerg. Microbes Infect.">
        <title>Comprehensive subspecies identification of 175 nontuberculous mycobacteria species based on 7547 genomic profiles.</title>
        <authorList>
            <person name="Matsumoto Y."/>
            <person name="Kinjo T."/>
            <person name="Motooka D."/>
            <person name="Nabeya D."/>
            <person name="Jung N."/>
            <person name="Uechi K."/>
            <person name="Horii T."/>
            <person name="Iida T."/>
            <person name="Fujita J."/>
            <person name="Nakamura S."/>
        </authorList>
    </citation>
    <scope>NUCLEOTIDE SEQUENCE [LARGE SCALE GENOMIC DNA]</scope>
    <source>
        <strain evidence="2 3">JCM 18565</strain>
    </source>
</reference>
<keyword evidence="3" id="KW-1185">Reference proteome</keyword>
<dbReference type="Gene3D" id="3.10.450.50">
    <property type="match status" value="1"/>
</dbReference>
<evidence type="ECO:0000313" key="3">
    <source>
        <dbReference type="Proteomes" id="UP000465240"/>
    </source>
</evidence>
<feature type="domain" description="SnoaL-like" evidence="1">
    <location>
        <begin position="21"/>
        <end position="119"/>
    </location>
</feature>
<evidence type="ECO:0000313" key="2">
    <source>
        <dbReference type="EMBL" id="GFG76902.1"/>
    </source>
</evidence>
<sequence length="136" mass="14730">MAGPYASLDLHLMTTSEIATVLAWHDALNSADIETLVALSSDDIEIGDAQGAVQGHDALRRWVSSLTARAELGRMYVHDGIVVVEQQISDRNKPFNASTTASAFRVVRDHVTSVFRHADLASALAATELTENDRVD</sequence>
<comment type="caution">
    <text evidence="2">The sequence shown here is derived from an EMBL/GenBank/DDBJ whole genome shotgun (WGS) entry which is preliminary data.</text>
</comment>
<proteinExistence type="predicted"/>
<dbReference type="EMBL" id="BLKX01000001">
    <property type="protein sequence ID" value="GFG76902.1"/>
    <property type="molecule type" value="Genomic_DNA"/>
</dbReference>
<gene>
    <name evidence="2" type="ORF">MPRG_01780</name>
</gene>
<dbReference type="Pfam" id="PF12680">
    <property type="entry name" value="SnoaL_2"/>
    <property type="match status" value="1"/>
</dbReference>
<organism evidence="2 3">
    <name type="scientific">Mycobacterium paragordonae</name>
    <dbReference type="NCBI Taxonomy" id="1389713"/>
    <lineage>
        <taxon>Bacteria</taxon>
        <taxon>Bacillati</taxon>
        <taxon>Actinomycetota</taxon>
        <taxon>Actinomycetes</taxon>
        <taxon>Mycobacteriales</taxon>
        <taxon>Mycobacteriaceae</taxon>
        <taxon>Mycobacterium</taxon>
    </lineage>
</organism>
<dbReference type="SUPFAM" id="SSF54427">
    <property type="entry name" value="NTF2-like"/>
    <property type="match status" value="1"/>
</dbReference>